<evidence type="ECO:0000313" key="2">
    <source>
        <dbReference type="Proteomes" id="UP001732700"/>
    </source>
</evidence>
<dbReference type="EnsemblPlants" id="AVESA.00010b.r2.1AG0030520.1">
    <property type="protein sequence ID" value="AVESA.00010b.r2.1AG0030520.1.CDS.1"/>
    <property type="gene ID" value="AVESA.00010b.r2.1AG0030520"/>
</dbReference>
<name>A0ACD5TCL4_AVESA</name>
<reference evidence="1" key="2">
    <citation type="submission" date="2025-09" db="UniProtKB">
        <authorList>
            <consortium name="EnsemblPlants"/>
        </authorList>
    </citation>
    <scope>IDENTIFICATION</scope>
</reference>
<organism evidence="1 2">
    <name type="scientific">Avena sativa</name>
    <name type="common">Oat</name>
    <dbReference type="NCBI Taxonomy" id="4498"/>
    <lineage>
        <taxon>Eukaryota</taxon>
        <taxon>Viridiplantae</taxon>
        <taxon>Streptophyta</taxon>
        <taxon>Embryophyta</taxon>
        <taxon>Tracheophyta</taxon>
        <taxon>Spermatophyta</taxon>
        <taxon>Magnoliopsida</taxon>
        <taxon>Liliopsida</taxon>
        <taxon>Poales</taxon>
        <taxon>Poaceae</taxon>
        <taxon>BOP clade</taxon>
        <taxon>Pooideae</taxon>
        <taxon>Poodae</taxon>
        <taxon>Poeae</taxon>
        <taxon>Poeae Chloroplast Group 1 (Aveneae type)</taxon>
        <taxon>Aveninae</taxon>
        <taxon>Avena</taxon>
    </lineage>
</organism>
<dbReference type="Proteomes" id="UP001732700">
    <property type="component" value="Chromosome 1A"/>
</dbReference>
<keyword evidence="2" id="KW-1185">Reference proteome</keyword>
<protein>
    <submittedName>
        <fullName evidence="1">Uncharacterized protein</fullName>
    </submittedName>
</protein>
<sequence length="506" mass="57948">MAPTFRRVRRRTAGGKDRLSALPDDLILLIVGRLDTRTALSTSVLARRWARIPRELLALDMRVSDILPPEYDRTFDLRQRNLPRETYLASQLDSLMASCEIDTMRSFANGVRGFLEADGANDRRVKTLRLEFFQTNDGSTCCAADRLITAAVDAWGVEDLEVVVRLGINGGDHQMSAGYSLPQDCLSRSRLRSLTLGKYCTLPPLRSYGMLTKLILRDMPASMPVDVYETVFKDCTQLQVLHLISCCCAHDVLVVDAPSSQIRELVVEECSFWKIELRDLAMLVRLACCLTNTRWIVFGSLPFLMDTNFTFSLECDDLATARLDDSFDRFLLMSPTMTNLAIRFSGLRRWILPTCSERQLPYLKRLLVADLPSNWDILWPCSLMMDATSLEVLHIHVPPSESEPAYNWRRVTSSKLPKKLHHRHLKELVVIGFTQRHIWFLKYVVSMCTSLQRVILLKDGHVRYNGLWDWQMVRKQTCPWSDDEKMVVRRMVKTFGLGPLVQLILG</sequence>
<accession>A0ACD5TCL4</accession>
<evidence type="ECO:0000313" key="1">
    <source>
        <dbReference type="EnsemblPlants" id="AVESA.00010b.r2.1AG0030520.1.CDS.1"/>
    </source>
</evidence>
<proteinExistence type="predicted"/>
<reference evidence="1" key="1">
    <citation type="submission" date="2021-05" db="EMBL/GenBank/DDBJ databases">
        <authorList>
            <person name="Scholz U."/>
            <person name="Mascher M."/>
            <person name="Fiebig A."/>
        </authorList>
    </citation>
    <scope>NUCLEOTIDE SEQUENCE [LARGE SCALE GENOMIC DNA]</scope>
</reference>